<evidence type="ECO:0000256" key="1">
    <source>
        <dbReference type="SAM" id="Phobius"/>
    </source>
</evidence>
<protein>
    <submittedName>
        <fullName evidence="3">Abortive infection protein</fullName>
    </submittedName>
</protein>
<feature type="transmembrane region" description="Helical" evidence="1">
    <location>
        <begin position="166"/>
        <end position="184"/>
    </location>
</feature>
<keyword evidence="1" id="KW-1133">Transmembrane helix</keyword>
<feature type="transmembrane region" description="Helical" evidence="1">
    <location>
        <begin position="191"/>
        <end position="211"/>
    </location>
</feature>
<organism evidence="3 4">
    <name type="scientific">Natronococcus amylolyticus DSM 10524</name>
    <dbReference type="NCBI Taxonomy" id="1227497"/>
    <lineage>
        <taxon>Archaea</taxon>
        <taxon>Methanobacteriati</taxon>
        <taxon>Methanobacteriota</taxon>
        <taxon>Stenosarchaea group</taxon>
        <taxon>Halobacteria</taxon>
        <taxon>Halobacteriales</taxon>
        <taxon>Natrialbaceae</taxon>
        <taxon>Natronococcus</taxon>
    </lineage>
</organism>
<feature type="transmembrane region" description="Helical" evidence="1">
    <location>
        <begin position="12"/>
        <end position="36"/>
    </location>
</feature>
<feature type="transmembrane region" description="Helical" evidence="1">
    <location>
        <begin position="57"/>
        <end position="79"/>
    </location>
</feature>
<name>L9X3A6_9EURY</name>
<dbReference type="GO" id="GO:0080120">
    <property type="term" value="P:CAAX-box protein maturation"/>
    <property type="evidence" value="ECO:0007669"/>
    <property type="project" value="UniProtKB-ARBA"/>
</dbReference>
<keyword evidence="1" id="KW-0812">Transmembrane</keyword>
<dbReference type="PANTHER" id="PTHR35797">
    <property type="entry name" value="PROTEASE-RELATED"/>
    <property type="match status" value="1"/>
</dbReference>
<dbReference type="Proteomes" id="UP000011688">
    <property type="component" value="Unassembled WGS sequence"/>
</dbReference>
<keyword evidence="4" id="KW-1185">Reference proteome</keyword>
<dbReference type="InterPro" id="IPR042150">
    <property type="entry name" value="MmRce1-like"/>
</dbReference>
<dbReference type="PATRIC" id="fig|1227497.3.peg.2875"/>
<evidence type="ECO:0000259" key="2">
    <source>
        <dbReference type="Pfam" id="PF02517"/>
    </source>
</evidence>
<dbReference type="Pfam" id="PF02517">
    <property type="entry name" value="Rce1-like"/>
    <property type="match status" value="1"/>
</dbReference>
<feature type="transmembrane region" description="Helical" evidence="1">
    <location>
        <begin position="99"/>
        <end position="118"/>
    </location>
</feature>
<gene>
    <name evidence="3" type="ORF">C491_14097</name>
</gene>
<proteinExistence type="predicted"/>
<evidence type="ECO:0000313" key="3">
    <source>
        <dbReference type="EMBL" id="ELY56087.1"/>
    </source>
</evidence>
<dbReference type="GO" id="GO:0004175">
    <property type="term" value="F:endopeptidase activity"/>
    <property type="evidence" value="ECO:0007669"/>
    <property type="project" value="UniProtKB-ARBA"/>
</dbReference>
<comment type="caution">
    <text evidence="3">The sequence shown here is derived from an EMBL/GenBank/DDBJ whole genome shotgun (WGS) entry which is preliminary data.</text>
</comment>
<feature type="transmembrane region" description="Helical" evidence="1">
    <location>
        <begin position="130"/>
        <end position="154"/>
    </location>
</feature>
<dbReference type="eggNOG" id="arCOG02768">
    <property type="taxonomic scope" value="Archaea"/>
</dbReference>
<keyword evidence="1" id="KW-0472">Membrane</keyword>
<evidence type="ECO:0000313" key="4">
    <source>
        <dbReference type="Proteomes" id="UP000011688"/>
    </source>
</evidence>
<reference evidence="3 4" key="1">
    <citation type="journal article" date="2014" name="PLoS Genet.">
        <title>Phylogenetically driven sequencing of extremely halophilic archaea reveals strategies for static and dynamic osmo-response.</title>
        <authorList>
            <person name="Becker E.A."/>
            <person name="Seitzer P.M."/>
            <person name="Tritt A."/>
            <person name="Larsen D."/>
            <person name="Krusor M."/>
            <person name="Yao A.I."/>
            <person name="Wu D."/>
            <person name="Madern D."/>
            <person name="Eisen J.A."/>
            <person name="Darling A.E."/>
            <person name="Facciotti M.T."/>
        </authorList>
    </citation>
    <scope>NUCLEOTIDE SEQUENCE [LARGE SCALE GENOMIC DNA]</scope>
    <source>
        <strain evidence="3 4">DSM 10524</strain>
    </source>
</reference>
<dbReference type="EMBL" id="AOIB01000028">
    <property type="protein sequence ID" value="ELY56087.1"/>
    <property type="molecule type" value="Genomic_DNA"/>
</dbReference>
<dbReference type="STRING" id="1227497.C491_14097"/>
<accession>L9X3A6</accession>
<feature type="domain" description="CAAX prenyl protease 2/Lysostaphin resistance protein A-like" evidence="2">
    <location>
        <begin position="99"/>
        <end position="203"/>
    </location>
</feature>
<dbReference type="InterPro" id="IPR003675">
    <property type="entry name" value="Rce1/LyrA-like_dom"/>
</dbReference>
<dbReference type="AlphaFoldDB" id="L9X3A6"/>
<feature type="transmembrane region" description="Helical" evidence="1">
    <location>
        <begin position="217"/>
        <end position="235"/>
    </location>
</feature>
<dbReference type="PANTHER" id="PTHR35797:SF1">
    <property type="entry name" value="PROTEASE"/>
    <property type="match status" value="1"/>
</dbReference>
<sequence length="255" mass="28279">MLSGDSVWTFPNVAFLLVGGSSPLVAGLSLLWLTSGRDGYRDLRRRLTETDRIRRRWWLVIALLYPTFTLVAAAVAIAIGYTSSPLEIAEPRRLLEPGSLALLLAVALVFPVVEEIGLRGYWFDQLQARWSALAASLILGVVWAAWHVPLVYMVGYYDETTFQPELWWWLPSIVLTAIVGTWVYNNTRRSVLAVIGLHFVGNLTGETMGFASEMYPVVHLGTVLVAVCLVIVWGPKSLRGWGVPKPTAGVLERSN</sequence>